<dbReference type="Gene3D" id="3.40.50.720">
    <property type="entry name" value="NAD(P)-binding Rossmann-like Domain"/>
    <property type="match status" value="1"/>
</dbReference>
<dbReference type="Pfam" id="PF08240">
    <property type="entry name" value="ADH_N"/>
    <property type="match status" value="1"/>
</dbReference>
<dbReference type="GO" id="GO:0008270">
    <property type="term" value="F:zinc ion binding"/>
    <property type="evidence" value="ECO:0007669"/>
    <property type="project" value="InterPro"/>
</dbReference>
<dbReference type="InterPro" id="IPR036291">
    <property type="entry name" value="NAD(P)-bd_dom_sf"/>
</dbReference>
<sequence>MTTAAPAATMRTAVLTEPGTVVVESRPVPEPRPDEVVIEVRSVGVCGSDTHYFDHGRIGDHVVTGPLVLGHESAGVIVAVGADVDASRVGERVAIEPGVPCRSCAQCLSGHYNLCPDMVFHATPPVDGTLAEYVTHHEAFTFALPDSVSLDEGAMLEPLSVGIWACRRAGVAPGVRVLVTGAGPVGQLAAQVATAFGASEVVVADVNAHRLSVASSLGATEVVDVSSTSLADLYAGRPGPDVVLECSGHEGSTQAAIRVAAPAGRVVLIGMGGDTLALPLGDVQNRELWVTGVFRYANTWPTAIDLVASGRVTLGPLATGHFELEDTEAALTAARTDPEAIKSIIHPVREGGSRSPAR</sequence>
<proteinExistence type="inferred from homology"/>
<dbReference type="InterPro" id="IPR011032">
    <property type="entry name" value="GroES-like_sf"/>
</dbReference>
<dbReference type="InterPro" id="IPR013154">
    <property type="entry name" value="ADH-like_N"/>
</dbReference>
<evidence type="ECO:0000256" key="5">
    <source>
        <dbReference type="ARBA" id="ARBA00023002"/>
    </source>
</evidence>
<name>A0A512SYD4_9MICO</name>
<dbReference type="InterPro" id="IPR045306">
    <property type="entry name" value="SDH-like"/>
</dbReference>
<reference evidence="9 10" key="1">
    <citation type="submission" date="2019-07" db="EMBL/GenBank/DDBJ databases">
        <title>Whole genome shotgun sequence of Knoellia locipacati NBRC 109775.</title>
        <authorList>
            <person name="Hosoyama A."/>
            <person name="Uohara A."/>
            <person name="Ohji S."/>
            <person name="Ichikawa N."/>
        </authorList>
    </citation>
    <scope>NUCLEOTIDE SEQUENCE [LARGE SCALE GENOMIC DNA]</scope>
    <source>
        <strain evidence="9 10">NBRC 109775</strain>
    </source>
</reference>
<dbReference type="AlphaFoldDB" id="A0A512SYD4"/>
<dbReference type="Proteomes" id="UP000321793">
    <property type="component" value="Unassembled WGS sequence"/>
</dbReference>
<protein>
    <submittedName>
        <fullName evidence="9">Sorbitol dehydrogenase</fullName>
    </submittedName>
</protein>
<evidence type="ECO:0000256" key="4">
    <source>
        <dbReference type="ARBA" id="ARBA00022833"/>
    </source>
</evidence>
<evidence type="ECO:0000313" key="10">
    <source>
        <dbReference type="Proteomes" id="UP000321793"/>
    </source>
</evidence>
<dbReference type="RefSeq" id="WP_147062709.1">
    <property type="nucleotide sequence ID" value="NZ_BAABDN010000001.1"/>
</dbReference>
<dbReference type="PANTHER" id="PTHR43161">
    <property type="entry name" value="SORBITOL DEHYDROGENASE"/>
    <property type="match status" value="1"/>
</dbReference>
<comment type="similarity">
    <text evidence="2 7">Belongs to the zinc-containing alcohol dehydrogenase family.</text>
</comment>
<comment type="caution">
    <text evidence="9">The sequence shown here is derived from an EMBL/GenBank/DDBJ whole genome shotgun (WGS) entry which is preliminary data.</text>
</comment>
<dbReference type="PANTHER" id="PTHR43161:SF9">
    <property type="entry name" value="SORBITOL DEHYDROGENASE"/>
    <property type="match status" value="1"/>
</dbReference>
<comment type="cofactor">
    <cofactor evidence="1 7">
        <name>Zn(2+)</name>
        <dbReference type="ChEBI" id="CHEBI:29105"/>
    </cofactor>
</comment>
<evidence type="ECO:0000313" key="9">
    <source>
        <dbReference type="EMBL" id="GEQ12971.1"/>
    </source>
</evidence>
<evidence type="ECO:0000256" key="2">
    <source>
        <dbReference type="ARBA" id="ARBA00008072"/>
    </source>
</evidence>
<dbReference type="InterPro" id="IPR002328">
    <property type="entry name" value="ADH_Zn_CS"/>
</dbReference>
<gene>
    <name evidence="9" type="ORF">KLO01_10180</name>
</gene>
<dbReference type="FunFam" id="3.40.50.720:FF:000068">
    <property type="entry name" value="Sorbitol dehydrogenase"/>
    <property type="match status" value="1"/>
</dbReference>
<evidence type="ECO:0000259" key="8">
    <source>
        <dbReference type="SMART" id="SM00829"/>
    </source>
</evidence>
<dbReference type="GO" id="GO:0006062">
    <property type="term" value="P:sorbitol catabolic process"/>
    <property type="evidence" value="ECO:0007669"/>
    <property type="project" value="TreeGrafter"/>
</dbReference>
<dbReference type="Pfam" id="PF00107">
    <property type="entry name" value="ADH_zinc_N"/>
    <property type="match status" value="1"/>
</dbReference>
<feature type="domain" description="Enoyl reductase (ER)" evidence="8">
    <location>
        <begin position="19"/>
        <end position="345"/>
    </location>
</feature>
<dbReference type="SMART" id="SM00829">
    <property type="entry name" value="PKS_ER"/>
    <property type="match status" value="1"/>
</dbReference>
<keyword evidence="3 7" id="KW-0479">Metal-binding</keyword>
<keyword evidence="10" id="KW-1185">Reference proteome</keyword>
<keyword evidence="6" id="KW-0520">NAD</keyword>
<accession>A0A512SYD4</accession>
<keyword evidence="4 7" id="KW-0862">Zinc</keyword>
<dbReference type="SUPFAM" id="SSF51735">
    <property type="entry name" value="NAD(P)-binding Rossmann-fold domains"/>
    <property type="match status" value="1"/>
</dbReference>
<dbReference type="SUPFAM" id="SSF50129">
    <property type="entry name" value="GroES-like"/>
    <property type="match status" value="1"/>
</dbReference>
<keyword evidence="5" id="KW-0560">Oxidoreductase</keyword>
<dbReference type="InterPro" id="IPR020843">
    <property type="entry name" value="ER"/>
</dbReference>
<organism evidence="9 10">
    <name type="scientific">Knoellia locipacati</name>
    <dbReference type="NCBI Taxonomy" id="882824"/>
    <lineage>
        <taxon>Bacteria</taxon>
        <taxon>Bacillati</taxon>
        <taxon>Actinomycetota</taxon>
        <taxon>Actinomycetes</taxon>
        <taxon>Micrococcales</taxon>
        <taxon>Intrasporangiaceae</taxon>
        <taxon>Knoellia</taxon>
    </lineage>
</organism>
<evidence type="ECO:0000256" key="7">
    <source>
        <dbReference type="RuleBase" id="RU361277"/>
    </source>
</evidence>
<dbReference type="OrthoDB" id="9797931at2"/>
<dbReference type="PROSITE" id="PS00059">
    <property type="entry name" value="ADH_ZINC"/>
    <property type="match status" value="1"/>
</dbReference>
<evidence type="ECO:0000256" key="1">
    <source>
        <dbReference type="ARBA" id="ARBA00001947"/>
    </source>
</evidence>
<dbReference type="EMBL" id="BKBA01000003">
    <property type="protein sequence ID" value="GEQ12971.1"/>
    <property type="molecule type" value="Genomic_DNA"/>
</dbReference>
<dbReference type="CDD" id="cd05285">
    <property type="entry name" value="sorbitol_DH"/>
    <property type="match status" value="1"/>
</dbReference>
<evidence type="ECO:0000256" key="3">
    <source>
        <dbReference type="ARBA" id="ARBA00022723"/>
    </source>
</evidence>
<dbReference type="Gene3D" id="3.90.180.10">
    <property type="entry name" value="Medium-chain alcohol dehydrogenases, catalytic domain"/>
    <property type="match status" value="1"/>
</dbReference>
<dbReference type="GO" id="GO:0003939">
    <property type="term" value="F:L-iditol 2-dehydrogenase (NAD+) activity"/>
    <property type="evidence" value="ECO:0007669"/>
    <property type="project" value="TreeGrafter"/>
</dbReference>
<dbReference type="InterPro" id="IPR013149">
    <property type="entry name" value="ADH-like_C"/>
</dbReference>
<evidence type="ECO:0000256" key="6">
    <source>
        <dbReference type="ARBA" id="ARBA00023027"/>
    </source>
</evidence>